<sequence>MTSEDFSCLECPRQLFSLELLTFSSSEHYVPIEPIRIPFIAADGGLVVAPRLKEFVACCNFSSTTAVNWLVGTSYFCAFVPSVNIAFNDSLSQMYLGVLAESKFHGTFSNDRAHFWHKGPSGKLVAVVSVFRGSSPNPCQAMAQAQTPLTMAGRELMRNRIISQSEAEDLAVGKPGEDLPVWLESTDWRLKLGAASALSLKGAPQLAGAPEIRAALESSDESARQLIRRTLAASAEAAEAGAIGEDKRVLQLLQSDDWRLRKGALDALQRQEAPSSDLTPAVADICVCDPHAEVRAAARGALKRYACEEVAAALSASLSTATASQDMRPNTDLRVAEDLLLELLGSAESALSKVPGSAYFADLVQQAQQKAHEVARWQQEQEEKERELQDQQNELQKMQLQWLDLLPDKQITEIEHSRQALESTSRHEAQALKRRARRRMRDSLAFAAEVNAGSGSVSQKQPGLHDFWVEQSAARLKEAEDMSLLPREDLLEQSPKLLEWMADKNTDGISSHLKRVAAELTGKLETLAKPEHHRALCLLTTAHDARLRTLAVQALGRLRSIDSAADVAKLLADSDPSVRKAAGAALASLGLNMGNGAQAAASAVAHAAQQLCSTDADARKVAERTLLDFKVSNGEESHKEGVLRLQALIPHLEPLLQSELADTRCAVASVIHRLRKQAEPVRSLTDASASAAPEAVLAWLSVLDDPCEETRVAAMRKLKEEQALSLTEPSAVKLARSLGDASEAVRKMAVEVVGALRGPSAAAASEVVTELLQHKLQCVRRAAAATMERLGTESAAQHLALLADEDPTLRCNATEALSKPEVLKQLGDKDLTFLLSLSIDPHWAVRLAVAKCLCALSPDCLQKHYKHAVLLAADADWRVMRCARKAVNVDEVKTVKRLAWKLPIRRRMFDLLRICSFLCAFLWSFGWVLRPSWSVKVLDLERDTVKELIQTQLGPFVVPAEVHVEDEDFDFEQEEYFDRWNSLPEGEMDLSEQEQDVTVNVDTTFAILFVPPCYHLLMRFAISSNSTVVRILTDRFQLLSYMDAFFLSWSRDAAMLADLSQDVDVRQKSASAWAVSVCVFTESWKVLAGVVCLRPSSVFKLTSLKCP</sequence>
<dbReference type="GO" id="GO:0030119">
    <property type="term" value="C:AP-type membrane coat adaptor complex"/>
    <property type="evidence" value="ECO:0007669"/>
    <property type="project" value="TreeGrafter"/>
</dbReference>
<gene>
    <name evidence="3" type="primary">Rpl26</name>
    <name evidence="3" type="ORF">SNAT2548_LOCUS21677</name>
</gene>
<dbReference type="PANTHER" id="PTHR34033:SF1">
    <property type="entry name" value="AP-5 COMPLEX SUBUNIT BETA-1"/>
    <property type="match status" value="1"/>
</dbReference>
<dbReference type="InterPro" id="IPR016024">
    <property type="entry name" value="ARM-type_fold"/>
</dbReference>
<accession>A0A812QQB2</accession>
<reference evidence="3" key="1">
    <citation type="submission" date="2021-02" db="EMBL/GenBank/DDBJ databases">
        <authorList>
            <person name="Dougan E. K."/>
            <person name="Rhodes N."/>
            <person name="Thang M."/>
            <person name="Chan C."/>
        </authorList>
    </citation>
    <scope>NUCLEOTIDE SEQUENCE</scope>
</reference>
<dbReference type="GO" id="GO:0016197">
    <property type="term" value="P:endosomal transport"/>
    <property type="evidence" value="ECO:0007669"/>
    <property type="project" value="InterPro"/>
</dbReference>
<dbReference type="EMBL" id="CAJNDS010002260">
    <property type="protein sequence ID" value="CAE7398144.1"/>
    <property type="molecule type" value="Genomic_DNA"/>
</dbReference>
<dbReference type="Pfam" id="PF02985">
    <property type="entry name" value="HEAT"/>
    <property type="match status" value="1"/>
</dbReference>
<dbReference type="PANTHER" id="PTHR34033">
    <property type="entry name" value="AP-5 COMPLEX SUBUNIT BETA-1"/>
    <property type="match status" value="1"/>
</dbReference>
<protein>
    <submittedName>
        <fullName evidence="3">Rpl26 protein</fullName>
    </submittedName>
</protein>
<dbReference type="InterPro" id="IPR004155">
    <property type="entry name" value="PBS_lyase_HEAT"/>
</dbReference>
<feature type="coiled-coil region" evidence="2">
    <location>
        <begin position="367"/>
        <end position="401"/>
    </location>
</feature>
<keyword evidence="4" id="KW-1185">Reference proteome</keyword>
<dbReference type="InterPro" id="IPR000357">
    <property type="entry name" value="HEAT"/>
</dbReference>
<dbReference type="AlphaFoldDB" id="A0A812QQB2"/>
<evidence type="ECO:0000313" key="3">
    <source>
        <dbReference type="EMBL" id="CAE7398144.1"/>
    </source>
</evidence>
<dbReference type="SMART" id="SM00567">
    <property type="entry name" value="EZ_HEAT"/>
    <property type="match status" value="5"/>
</dbReference>
<dbReference type="Pfam" id="PF13646">
    <property type="entry name" value="HEAT_2"/>
    <property type="match status" value="1"/>
</dbReference>
<dbReference type="Proteomes" id="UP000604046">
    <property type="component" value="Unassembled WGS sequence"/>
</dbReference>
<dbReference type="SUPFAM" id="SSF48371">
    <property type="entry name" value="ARM repeat"/>
    <property type="match status" value="1"/>
</dbReference>
<name>A0A812QQB2_9DINO</name>
<dbReference type="Gene3D" id="1.25.10.10">
    <property type="entry name" value="Leucine-rich Repeat Variant"/>
    <property type="match status" value="3"/>
</dbReference>
<dbReference type="InterPro" id="IPR011989">
    <property type="entry name" value="ARM-like"/>
</dbReference>
<keyword evidence="1" id="KW-0677">Repeat</keyword>
<evidence type="ECO:0000256" key="2">
    <source>
        <dbReference type="SAM" id="Coils"/>
    </source>
</evidence>
<comment type="caution">
    <text evidence="3">The sequence shown here is derived from an EMBL/GenBank/DDBJ whole genome shotgun (WGS) entry which is preliminary data.</text>
</comment>
<keyword evidence="2" id="KW-0175">Coiled coil</keyword>
<proteinExistence type="predicted"/>
<evidence type="ECO:0000313" key="4">
    <source>
        <dbReference type="Proteomes" id="UP000604046"/>
    </source>
</evidence>
<dbReference type="InterPro" id="IPR038741">
    <property type="entry name" value="AP5B1"/>
</dbReference>
<organism evidence="3 4">
    <name type="scientific">Symbiodinium natans</name>
    <dbReference type="NCBI Taxonomy" id="878477"/>
    <lineage>
        <taxon>Eukaryota</taxon>
        <taxon>Sar</taxon>
        <taxon>Alveolata</taxon>
        <taxon>Dinophyceae</taxon>
        <taxon>Suessiales</taxon>
        <taxon>Symbiodiniaceae</taxon>
        <taxon>Symbiodinium</taxon>
    </lineage>
</organism>
<dbReference type="OrthoDB" id="646197at2759"/>
<evidence type="ECO:0000256" key="1">
    <source>
        <dbReference type="ARBA" id="ARBA00022737"/>
    </source>
</evidence>